<feature type="region of interest" description="Disordered" evidence="4">
    <location>
        <begin position="996"/>
        <end position="1031"/>
    </location>
</feature>
<dbReference type="Pfam" id="PF25390">
    <property type="entry name" value="WD40_RLD"/>
    <property type="match status" value="1"/>
</dbReference>
<dbReference type="InterPro" id="IPR058923">
    <property type="entry name" value="RCC1-like_dom"/>
</dbReference>
<dbReference type="GO" id="GO:0005737">
    <property type="term" value="C:cytoplasm"/>
    <property type="evidence" value="ECO:0007669"/>
    <property type="project" value="TreeGrafter"/>
</dbReference>
<evidence type="ECO:0000256" key="1">
    <source>
        <dbReference type="ARBA" id="ARBA00022658"/>
    </source>
</evidence>
<gene>
    <name evidence="7" type="ORF">CYMTET_6613</name>
</gene>
<dbReference type="PRINTS" id="PR01217">
    <property type="entry name" value="PRICHEXTENSN"/>
</dbReference>
<evidence type="ECO:0000313" key="8">
    <source>
        <dbReference type="Proteomes" id="UP001190700"/>
    </source>
</evidence>
<dbReference type="PROSITE" id="PS50012">
    <property type="entry name" value="RCC1_3"/>
    <property type="match status" value="6"/>
</dbReference>
<dbReference type="SUPFAM" id="SSF101898">
    <property type="entry name" value="NHL repeat"/>
    <property type="match status" value="1"/>
</dbReference>
<name>A0AAE0LHW2_9CHLO</name>
<feature type="region of interest" description="Disordered" evidence="4">
    <location>
        <begin position="1057"/>
        <end position="1107"/>
    </location>
</feature>
<evidence type="ECO:0000256" key="2">
    <source>
        <dbReference type="ARBA" id="ARBA00022737"/>
    </source>
</evidence>
<dbReference type="InterPro" id="IPR000408">
    <property type="entry name" value="Reg_chr_condens"/>
</dbReference>
<protein>
    <recommendedName>
        <fullName evidence="6">RCC1-like domain-containing protein</fullName>
    </recommendedName>
</protein>
<dbReference type="Proteomes" id="UP001190700">
    <property type="component" value="Unassembled WGS sequence"/>
</dbReference>
<keyword evidence="5" id="KW-0472">Membrane</keyword>
<dbReference type="Gene3D" id="2.130.10.30">
    <property type="entry name" value="Regulator of chromosome condensation 1/beta-lactamase-inhibitor protein II"/>
    <property type="match status" value="2"/>
</dbReference>
<dbReference type="SUPFAM" id="SSF50985">
    <property type="entry name" value="RCC1/BLIP-II"/>
    <property type="match status" value="1"/>
</dbReference>
<feature type="repeat" description="RCC1" evidence="3">
    <location>
        <begin position="215"/>
        <end position="271"/>
    </location>
</feature>
<reference evidence="7 8" key="1">
    <citation type="journal article" date="2015" name="Genome Biol. Evol.">
        <title>Comparative Genomics of a Bacterivorous Green Alga Reveals Evolutionary Causalities and Consequences of Phago-Mixotrophic Mode of Nutrition.</title>
        <authorList>
            <person name="Burns J.A."/>
            <person name="Paasch A."/>
            <person name="Narechania A."/>
            <person name="Kim E."/>
        </authorList>
    </citation>
    <scope>NUCLEOTIDE SEQUENCE [LARGE SCALE GENOMIC DNA]</scope>
    <source>
        <strain evidence="7 8">PLY_AMNH</strain>
    </source>
</reference>
<evidence type="ECO:0000256" key="5">
    <source>
        <dbReference type="SAM" id="Phobius"/>
    </source>
</evidence>
<dbReference type="EMBL" id="LGRX02001630">
    <property type="protein sequence ID" value="KAK3285797.1"/>
    <property type="molecule type" value="Genomic_DNA"/>
</dbReference>
<feature type="region of interest" description="Disordered" evidence="4">
    <location>
        <begin position="1353"/>
        <end position="1372"/>
    </location>
</feature>
<feature type="compositionally biased region" description="Pro residues" evidence="4">
    <location>
        <begin position="999"/>
        <end position="1016"/>
    </location>
</feature>
<evidence type="ECO:0000256" key="4">
    <source>
        <dbReference type="SAM" id="MobiDB-lite"/>
    </source>
</evidence>
<feature type="transmembrane region" description="Helical" evidence="5">
    <location>
        <begin position="1309"/>
        <end position="1331"/>
    </location>
</feature>
<feature type="repeat" description="RCC1" evidence="3">
    <location>
        <begin position="331"/>
        <end position="389"/>
    </location>
</feature>
<feature type="repeat" description="RCC1" evidence="3">
    <location>
        <begin position="86"/>
        <end position="158"/>
    </location>
</feature>
<feature type="compositionally biased region" description="Polar residues" evidence="4">
    <location>
        <begin position="1394"/>
        <end position="1411"/>
    </location>
</feature>
<dbReference type="InterPro" id="IPR009091">
    <property type="entry name" value="RCC1/BLIP-II"/>
</dbReference>
<dbReference type="PANTHER" id="PTHR45982">
    <property type="entry name" value="REGULATOR OF CHROMOSOME CONDENSATION"/>
    <property type="match status" value="1"/>
</dbReference>
<feature type="compositionally biased region" description="Low complexity" evidence="4">
    <location>
        <begin position="1072"/>
        <end position="1097"/>
    </location>
</feature>
<keyword evidence="8" id="KW-1185">Reference proteome</keyword>
<accession>A0AAE0LHW2</accession>
<evidence type="ECO:0000256" key="3">
    <source>
        <dbReference type="PROSITE-ProRule" id="PRU00235"/>
    </source>
</evidence>
<keyword evidence="2" id="KW-0677">Repeat</keyword>
<evidence type="ECO:0000313" key="7">
    <source>
        <dbReference type="EMBL" id="KAK3285797.1"/>
    </source>
</evidence>
<feature type="domain" description="RCC1-like" evidence="6">
    <location>
        <begin position="88"/>
        <end position="481"/>
    </location>
</feature>
<feature type="compositionally biased region" description="Low complexity" evidence="4">
    <location>
        <begin position="1381"/>
        <end position="1392"/>
    </location>
</feature>
<feature type="region of interest" description="Disordered" evidence="4">
    <location>
        <begin position="1381"/>
        <end position="1411"/>
    </location>
</feature>
<keyword evidence="5" id="KW-1133">Transmembrane helix</keyword>
<feature type="repeat" description="RCC1" evidence="3">
    <location>
        <begin position="159"/>
        <end position="214"/>
    </location>
</feature>
<comment type="caution">
    <text evidence="7">The sequence shown here is derived from an EMBL/GenBank/DDBJ whole genome shotgun (WGS) entry which is preliminary data.</text>
</comment>
<keyword evidence="5" id="KW-0812">Transmembrane</keyword>
<feature type="repeat" description="RCC1" evidence="3">
    <location>
        <begin position="272"/>
        <end position="330"/>
    </location>
</feature>
<evidence type="ECO:0000259" key="6">
    <source>
        <dbReference type="Pfam" id="PF25390"/>
    </source>
</evidence>
<sequence length="1449" mass="153650">MNVVYVGCYLFVVVSHIRAELLSLALGQTRFDSPSSDYSVRKSATAIRRDLQQGLQGRVDTCGSSAAACSFALGYKHTCANLGAEQGVYCWGAGYNGQLGSGDDQNIGVQPNTAQYVNGVLANGTSEGDLPPPQVKLDGGEVKLLAAGAWHTCAVLTDGRVRCWGDNSFGQLGYGHTETLGNKPEDMPVADVAVGGEVVQLAAGWGHTCALLATGRVRCWGRSAYGETGYDTTDNIGDEPGEMPPADVNLRGIDVIQIVAGFYHTCVLFIDGAVKCWGYAYYGQIGLGTVENQGDEAGEMEALAYVNVGFIDTATQLAAGATHTCALVDTGGVRCWGDNENGQLGYGNTQWIGTGIQKPTLMPPNDINLGEPAVEVTCGTHFTCVLLAQGRVKCFGENFSGQLGLGHTDNVGVHPTQMPPQDLWLGLRWTWLGWGEGEGWSSTPFEAVQLVSGGSHTCAVLDQGEMLCWGLGDRGQLGNGNGTWAVGDAPGEMPPDFVILPNHVPEFFPPPPPPPPVAPVTPLSVDDQWAVQGGGDGEDTAYAVGADSQHNVLVAGAEYVSRSASQDIYLRKLNSLGTSLWTMTAGGTRSDMARALGVDAHDDVIVTGHTASPRATFGDRVYERPANETGYDVFVFKVSSLGSIIWSWVARGQGTEQVYSLAMEPGTGAAYVAGAFNSVDATFGEVVLGARGSEAKFDAFVMKVNGLGSVTWAKGFGGASSDTATGIAVGKDGSVFLTGHFDSVDASFGAHVLRRRNDTITAVGLADREVTYEVFDAYVSRDYRWVLREDRDMFVCRLTAQGSVLWAHGSWGEAHEEAQDVVVGASGDIYVAGFYSTPGNATFGLIPREPLGHTDAFLLKVSAAGCFLWAAGAGGDDGHAYARAVDVDASDRVFVTGYLRGALTFWGSEGPLNITSASPRLSAEENDVFLMHMDGEAVDWARAYGGRGSELATALVVDDTDMMAMVLVVGAFDGSNSVGNFSNDGGDDNLFLLKTIVASPPPPCPPSPRSTPPHRPSPSQQMTLRSPRPPQPIISPLALRPLLAAPLAIIGPSTSITSPTSLSPAQAPPSLAPLSTKPCATALPSLSSPLPLTQSSTRPPPPRPPREPSPATFFWVFYIPAASDHMDLPPFLAPLLSCPPAHCIHHFTTTNPILRPPALCSPLPPPSPPPLPPSPPFPSTTFSAIAFPEMDTDDLPESFLTDFKVIMAQLAGDDVQPAFVWVIRVHQKHGAAIVESEIQQQRDPAALFAANLVCCTREAFEAGGLASSAGPAELWELRQYDDHGTYRRVYNYPVDDDEYLICCSEAVSAAVLLGISMLLVALVLVLMYYCYDKKEQTTVLGQPVKEIKDIDAVPPVEGARSQKEGDASGTNSSLGIWVSGSEMTGSSTGGISDVRSTGTHGNKSESLQDVSQVVPLNMPLTQMDDLQRLETLPPELVAGFPKRRSSMLY</sequence>
<dbReference type="PANTHER" id="PTHR45982:SF1">
    <property type="entry name" value="REGULATOR OF CHROMOSOME CONDENSATION"/>
    <property type="match status" value="1"/>
</dbReference>
<proteinExistence type="predicted"/>
<dbReference type="InterPro" id="IPR051553">
    <property type="entry name" value="Ran_GTPase-activating"/>
</dbReference>
<feature type="repeat" description="RCC1" evidence="3">
    <location>
        <begin position="390"/>
        <end position="463"/>
    </location>
</feature>
<organism evidence="7 8">
    <name type="scientific">Cymbomonas tetramitiformis</name>
    <dbReference type="NCBI Taxonomy" id="36881"/>
    <lineage>
        <taxon>Eukaryota</taxon>
        <taxon>Viridiplantae</taxon>
        <taxon>Chlorophyta</taxon>
        <taxon>Pyramimonadophyceae</taxon>
        <taxon>Pyramimonadales</taxon>
        <taxon>Pyramimonadaceae</taxon>
        <taxon>Cymbomonas</taxon>
    </lineage>
</organism>
<keyword evidence="1" id="KW-0344">Guanine-nucleotide releasing factor</keyword>
<dbReference type="GO" id="GO:0005085">
    <property type="term" value="F:guanyl-nucleotide exchange factor activity"/>
    <property type="evidence" value="ECO:0007669"/>
    <property type="project" value="TreeGrafter"/>
</dbReference>